<dbReference type="Proteomes" id="UP000029224">
    <property type="component" value="Unassembled WGS sequence"/>
</dbReference>
<proteinExistence type="predicted"/>
<accession>A0A090TDG3</accession>
<organism evidence="1 2">
    <name type="scientific">Vibrio maritimus</name>
    <dbReference type="NCBI Taxonomy" id="990268"/>
    <lineage>
        <taxon>Bacteria</taxon>
        <taxon>Pseudomonadati</taxon>
        <taxon>Pseudomonadota</taxon>
        <taxon>Gammaproteobacteria</taxon>
        <taxon>Vibrionales</taxon>
        <taxon>Vibrionaceae</taxon>
        <taxon>Vibrio</taxon>
    </lineage>
</organism>
<comment type="caution">
    <text evidence="1">The sequence shown here is derived from an EMBL/GenBank/DDBJ whole genome shotgun (WGS) entry which is preliminary data.</text>
</comment>
<reference evidence="1 2" key="2">
    <citation type="submission" date="2014-09" db="EMBL/GenBank/DDBJ databases">
        <authorList>
            <consortium name="NBRP consortium"/>
            <person name="Sawabe T."/>
            <person name="Meirelles P."/>
            <person name="Nakanishi M."/>
            <person name="Sayaka M."/>
            <person name="Hattori M."/>
            <person name="Ohkuma M."/>
        </authorList>
    </citation>
    <scope>NUCLEOTIDE SEQUENCE [LARGE SCALE GENOMIC DNA]</scope>
    <source>
        <strain evidence="1 2">JCM 19240</strain>
    </source>
</reference>
<dbReference type="EMBL" id="BBMT01000012">
    <property type="protein sequence ID" value="GAL36824.1"/>
    <property type="molecule type" value="Genomic_DNA"/>
</dbReference>
<evidence type="ECO:0000313" key="1">
    <source>
        <dbReference type="EMBL" id="GAL36824.1"/>
    </source>
</evidence>
<name>A0A090TDG3_9VIBR</name>
<gene>
    <name evidence="1" type="ORF">JCM19240_2893</name>
</gene>
<protein>
    <submittedName>
        <fullName evidence="1">Uncharacterized protein</fullName>
    </submittedName>
</protein>
<evidence type="ECO:0000313" key="2">
    <source>
        <dbReference type="Proteomes" id="UP000029224"/>
    </source>
</evidence>
<dbReference type="AlphaFoldDB" id="A0A090TDG3"/>
<keyword evidence="2" id="KW-1185">Reference proteome</keyword>
<sequence>MWSECGAEFDLYCCIALTASEIDPPLYAELTCDRMPKAYANRMIPSR</sequence>
<reference evidence="1 2" key="1">
    <citation type="submission" date="2014-09" db="EMBL/GenBank/DDBJ databases">
        <title>Vibrio maritimus JCM 19240. (C210) whole genome shotgun sequence.</title>
        <authorList>
            <person name="Sawabe T."/>
            <person name="Meirelles P."/>
            <person name="Nakanishi M."/>
            <person name="Sayaka M."/>
            <person name="Hattori M."/>
            <person name="Ohkuma M."/>
        </authorList>
    </citation>
    <scope>NUCLEOTIDE SEQUENCE [LARGE SCALE GENOMIC DNA]</scope>
    <source>
        <strain evidence="1 2">JCM 19240</strain>
    </source>
</reference>